<dbReference type="PROSITE" id="PS50850">
    <property type="entry name" value="MFS"/>
    <property type="match status" value="1"/>
</dbReference>
<proteinExistence type="inferred from homology"/>
<feature type="transmembrane region" description="Helical" evidence="8">
    <location>
        <begin position="184"/>
        <end position="203"/>
    </location>
</feature>
<dbReference type="Gene3D" id="1.20.1250.20">
    <property type="entry name" value="MFS general substrate transporter like domains"/>
    <property type="match status" value="1"/>
</dbReference>
<dbReference type="OrthoDB" id="63984at2"/>
<evidence type="ECO:0000256" key="6">
    <source>
        <dbReference type="ARBA" id="ARBA00022989"/>
    </source>
</evidence>
<feature type="transmembrane region" description="Helical" evidence="8">
    <location>
        <begin position="297"/>
        <end position="315"/>
    </location>
</feature>
<keyword evidence="5 8" id="KW-0812">Transmembrane</keyword>
<comment type="subcellular location">
    <subcellularLocation>
        <location evidence="1">Cell membrane</location>
        <topology evidence="1">Multi-pass membrane protein</topology>
    </subcellularLocation>
</comment>
<dbReference type="PANTHER" id="PTHR43271">
    <property type="entry name" value="BLL2771 PROTEIN"/>
    <property type="match status" value="1"/>
</dbReference>
<keyword evidence="3" id="KW-0813">Transport</keyword>
<evidence type="ECO:0000313" key="10">
    <source>
        <dbReference type="EMBL" id="PMD05348.1"/>
    </source>
</evidence>
<evidence type="ECO:0000256" key="2">
    <source>
        <dbReference type="ARBA" id="ARBA00008335"/>
    </source>
</evidence>
<evidence type="ECO:0000256" key="1">
    <source>
        <dbReference type="ARBA" id="ARBA00004651"/>
    </source>
</evidence>
<dbReference type="EMBL" id="PNHK01000002">
    <property type="protein sequence ID" value="PMD05348.1"/>
    <property type="molecule type" value="Genomic_DNA"/>
</dbReference>
<accession>A0A2N6VMV0</accession>
<comment type="similarity">
    <text evidence="2">Belongs to the major facilitator superfamily.</text>
</comment>
<feature type="transmembrane region" description="Helical" evidence="8">
    <location>
        <begin position="321"/>
        <end position="344"/>
    </location>
</feature>
<dbReference type="RefSeq" id="WP_102238383.1">
    <property type="nucleotide sequence ID" value="NZ_BAAAIM010000004.1"/>
</dbReference>
<feature type="transmembrane region" description="Helical" evidence="8">
    <location>
        <begin position="262"/>
        <end position="285"/>
    </location>
</feature>
<dbReference type="InterPro" id="IPR020846">
    <property type="entry name" value="MFS_dom"/>
</dbReference>
<feature type="transmembrane region" description="Helical" evidence="8">
    <location>
        <begin position="351"/>
        <end position="371"/>
    </location>
</feature>
<feature type="transmembrane region" description="Helical" evidence="8">
    <location>
        <begin position="141"/>
        <end position="159"/>
    </location>
</feature>
<feature type="transmembrane region" description="Helical" evidence="8">
    <location>
        <begin position="231"/>
        <end position="250"/>
    </location>
</feature>
<sequence>MSEYMGTGAGDPRTRRIKAGIMLAGLATFTLLYNTQAILPDLTRDYGITPSEAAMSVSIATAGVGLGLLAAVPISERIGRGRLIRWSVIVAGVMAAGVVFISDWNLFLVARFVMGFILAGLPATATVYLREEIHPSIVSSVIGVHIFGNTLGGLGARIIPSTTIEVFDWIGIEGILGLDKSHSAMFTASLVGLLAGIGCFLLLPPAQGFVQHRDSFSVLVKKFGRAFTDPVLLGLFVVGYLGVGSFIGALNVMGFRLEGDPYFIPIGLIGLIYFVYPLAGWASAIAGKIADRTSLRAVMPFGPLIGLVGVGLMMIPNVVCIVAGLAILAIGFFTGHSIAASWVAGRASRSVGVPAQAASIYMVCFYLGSSVTGNLTPLAWTHAGWGGVTAIIGSQMALLLILALILKRTPVAPAGTRTVQK</sequence>
<keyword evidence="4" id="KW-1003">Cell membrane</keyword>
<dbReference type="Pfam" id="PF07690">
    <property type="entry name" value="MFS_1"/>
    <property type="match status" value="1"/>
</dbReference>
<evidence type="ECO:0000256" key="4">
    <source>
        <dbReference type="ARBA" id="ARBA00022475"/>
    </source>
</evidence>
<dbReference type="PANTHER" id="PTHR43271:SF1">
    <property type="entry name" value="INNER MEMBRANE TRANSPORT PROTEIN YNFM"/>
    <property type="match status" value="1"/>
</dbReference>
<evidence type="ECO:0000256" key="5">
    <source>
        <dbReference type="ARBA" id="ARBA00022692"/>
    </source>
</evidence>
<dbReference type="InterPro" id="IPR036259">
    <property type="entry name" value="MFS_trans_sf"/>
</dbReference>
<evidence type="ECO:0000256" key="7">
    <source>
        <dbReference type="ARBA" id="ARBA00023136"/>
    </source>
</evidence>
<name>A0A2N6VMV0_9MICO</name>
<organism evidence="10 11">
    <name type="scientific">Brevibacterium paucivorans</name>
    <dbReference type="NCBI Taxonomy" id="170994"/>
    <lineage>
        <taxon>Bacteria</taxon>
        <taxon>Bacillati</taxon>
        <taxon>Actinomycetota</taxon>
        <taxon>Actinomycetes</taxon>
        <taxon>Micrococcales</taxon>
        <taxon>Brevibacteriaceae</taxon>
        <taxon>Brevibacterium</taxon>
    </lineage>
</organism>
<keyword evidence="7 8" id="KW-0472">Membrane</keyword>
<dbReference type="GO" id="GO:0005886">
    <property type="term" value="C:plasma membrane"/>
    <property type="evidence" value="ECO:0007669"/>
    <property type="project" value="UniProtKB-SubCell"/>
</dbReference>
<evidence type="ECO:0000256" key="3">
    <source>
        <dbReference type="ARBA" id="ARBA00022448"/>
    </source>
</evidence>
<evidence type="ECO:0000259" key="9">
    <source>
        <dbReference type="PROSITE" id="PS50850"/>
    </source>
</evidence>
<feature type="domain" description="Major facilitator superfamily (MFS) profile" evidence="9">
    <location>
        <begin position="13"/>
        <end position="411"/>
    </location>
</feature>
<dbReference type="InterPro" id="IPR011701">
    <property type="entry name" value="MFS"/>
</dbReference>
<feature type="transmembrane region" description="Helical" evidence="8">
    <location>
        <begin position="383"/>
        <end position="406"/>
    </location>
</feature>
<protein>
    <submittedName>
        <fullName evidence="10">MFS transporter</fullName>
    </submittedName>
</protein>
<dbReference type="Proteomes" id="UP000235598">
    <property type="component" value="Unassembled WGS sequence"/>
</dbReference>
<keyword evidence="6 8" id="KW-1133">Transmembrane helix</keyword>
<dbReference type="GO" id="GO:0022857">
    <property type="term" value="F:transmembrane transporter activity"/>
    <property type="evidence" value="ECO:0007669"/>
    <property type="project" value="InterPro"/>
</dbReference>
<feature type="transmembrane region" description="Helical" evidence="8">
    <location>
        <begin position="83"/>
        <end position="102"/>
    </location>
</feature>
<feature type="transmembrane region" description="Helical" evidence="8">
    <location>
        <begin position="108"/>
        <end position="129"/>
    </location>
</feature>
<dbReference type="SUPFAM" id="SSF103473">
    <property type="entry name" value="MFS general substrate transporter"/>
    <property type="match status" value="1"/>
</dbReference>
<dbReference type="AlphaFoldDB" id="A0A2N6VMV0"/>
<comment type="caution">
    <text evidence="10">The sequence shown here is derived from an EMBL/GenBank/DDBJ whole genome shotgun (WGS) entry which is preliminary data.</text>
</comment>
<reference evidence="10 11" key="1">
    <citation type="submission" date="2017-09" db="EMBL/GenBank/DDBJ databases">
        <title>Bacterial strain isolated from the female urinary microbiota.</title>
        <authorList>
            <person name="Thomas-White K."/>
            <person name="Kumar N."/>
            <person name="Forster S."/>
            <person name="Putonti C."/>
            <person name="Lawley T."/>
            <person name="Wolfe A.J."/>
        </authorList>
    </citation>
    <scope>NUCLEOTIDE SEQUENCE [LARGE SCALE GENOMIC DNA]</scope>
    <source>
        <strain evidence="10 11">UMB1301</strain>
    </source>
</reference>
<evidence type="ECO:0000313" key="11">
    <source>
        <dbReference type="Proteomes" id="UP000235598"/>
    </source>
</evidence>
<gene>
    <name evidence="10" type="ORF">CJ199_04770</name>
</gene>
<evidence type="ECO:0000256" key="8">
    <source>
        <dbReference type="SAM" id="Phobius"/>
    </source>
</evidence>
<dbReference type="CDD" id="cd17324">
    <property type="entry name" value="MFS_NepI_like"/>
    <property type="match status" value="1"/>
</dbReference>
<feature type="transmembrane region" description="Helical" evidence="8">
    <location>
        <begin position="53"/>
        <end position="71"/>
    </location>
</feature>